<dbReference type="EMBL" id="NEXX01000001">
    <property type="protein sequence ID" value="OUY08293.1"/>
    <property type="molecule type" value="Genomic_DNA"/>
</dbReference>
<dbReference type="Proteomes" id="UP000196536">
    <property type="component" value="Unassembled WGS sequence"/>
</dbReference>
<keyword evidence="2" id="KW-1185">Reference proteome</keyword>
<sequence>MGYSFTKKIIVEKFDMIEKDTYVKVLRKKYADFLFGYNNQIYDEHLLGYITKEIGFLVKEDFNIYKIDNFWVLGTSLDWVKKFTKIDEDYLLKIDHWYGYGYYTQLSGVVLSAFSKGVGLALDGEITASYNLDKSELDDIALEIKNMDKRVLFFKSVEDYKKNDESE</sequence>
<evidence type="ECO:0000313" key="2">
    <source>
        <dbReference type="Proteomes" id="UP000196536"/>
    </source>
</evidence>
<gene>
    <name evidence="1" type="ORF">CAP51_01335</name>
</gene>
<organism evidence="1 2">
    <name type="scientific">Acinetobacter populi</name>
    <dbReference type="NCBI Taxonomy" id="1582270"/>
    <lineage>
        <taxon>Bacteria</taxon>
        <taxon>Pseudomonadati</taxon>
        <taxon>Pseudomonadota</taxon>
        <taxon>Gammaproteobacteria</taxon>
        <taxon>Moraxellales</taxon>
        <taxon>Moraxellaceae</taxon>
        <taxon>Acinetobacter</taxon>
    </lineage>
</organism>
<comment type="caution">
    <text evidence="1">The sequence shown here is derived from an EMBL/GenBank/DDBJ whole genome shotgun (WGS) entry which is preliminary data.</text>
</comment>
<dbReference type="AlphaFoldDB" id="A0A1Z9Z1E2"/>
<accession>A0A1Z9Z1E2</accession>
<reference evidence="1 2" key="1">
    <citation type="submission" date="2017-05" db="EMBL/GenBank/DDBJ databases">
        <title>Acinetobacter populi ANC 5415 (= PBJ7), whole genome shotgun sequencing project.</title>
        <authorList>
            <person name="Nemec A."/>
            <person name="Radolfova-Krizova L."/>
        </authorList>
    </citation>
    <scope>NUCLEOTIDE SEQUENCE [LARGE SCALE GENOMIC DNA]</scope>
    <source>
        <strain evidence="1 2">PBJ7</strain>
    </source>
</reference>
<evidence type="ECO:0000313" key="1">
    <source>
        <dbReference type="EMBL" id="OUY08293.1"/>
    </source>
</evidence>
<protein>
    <submittedName>
        <fullName evidence="1">Uncharacterized protein</fullName>
    </submittedName>
</protein>
<name>A0A1Z9Z1E2_9GAMM</name>
<proteinExistence type="predicted"/>